<name>A0A9Q0NUC8_SALPP</name>
<reference evidence="1" key="1">
    <citation type="submission" date="2022-11" db="EMBL/GenBank/DDBJ databases">
        <authorList>
            <person name="Hyden B.L."/>
            <person name="Feng K."/>
            <person name="Yates T."/>
            <person name="Jawdy S."/>
            <person name="Smart L.B."/>
            <person name="Muchero W."/>
        </authorList>
    </citation>
    <scope>NUCLEOTIDE SEQUENCE</scope>
    <source>
        <tissue evidence="1">Shoot tip</tissue>
    </source>
</reference>
<evidence type="ECO:0000313" key="1">
    <source>
        <dbReference type="EMBL" id="KAJ6676041.1"/>
    </source>
</evidence>
<dbReference type="AlphaFoldDB" id="A0A9Q0NUC8"/>
<protein>
    <submittedName>
        <fullName evidence="1">Uncharacterized protein</fullName>
    </submittedName>
</protein>
<gene>
    <name evidence="1" type="ORF">OIU79_020348</name>
</gene>
<accession>A0A9Q0NUC8</accession>
<sequence>MLLVTILKCNIFSVPRSMIASFFGLKARVINVRKQPFRGMFPILVQFGHFGRKPLASNPSRKEKRLVALASWLIRSFPALCLLHNLSFLIQYPCLASRIPLTRLLMPKGRPLTRPFWDI</sequence>
<organism evidence="1 2">
    <name type="scientific">Salix purpurea</name>
    <name type="common">Purple osier willow</name>
    <dbReference type="NCBI Taxonomy" id="77065"/>
    <lineage>
        <taxon>Eukaryota</taxon>
        <taxon>Viridiplantae</taxon>
        <taxon>Streptophyta</taxon>
        <taxon>Embryophyta</taxon>
        <taxon>Tracheophyta</taxon>
        <taxon>Spermatophyta</taxon>
        <taxon>Magnoliopsida</taxon>
        <taxon>eudicotyledons</taxon>
        <taxon>Gunneridae</taxon>
        <taxon>Pentapetalae</taxon>
        <taxon>rosids</taxon>
        <taxon>fabids</taxon>
        <taxon>Malpighiales</taxon>
        <taxon>Salicaceae</taxon>
        <taxon>Saliceae</taxon>
        <taxon>Salix</taxon>
    </lineage>
</organism>
<evidence type="ECO:0000313" key="2">
    <source>
        <dbReference type="Proteomes" id="UP001151532"/>
    </source>
</evidence>
<comment type="caution">
    <text evidence="1">The sequence shown here is derived from an EMBL/GenBank/DDBJ whole genome shotgun (WGS) entry which is preliminary data.</text>
</comment>
<reference evidence="1" key="2">
    <citation type="journal article" date="2023" name="Int. J. Mol. Sci.">
        <title>De Novo Assembly and Annotation of 11 Diverse Shrub Willow (Salix) Genomes Reveals Novel Gene Organization in Sex-Linked Regions.</title>
        <authorList>
            <person name="Hyden B."/>
            <person name="Feng K."/>
            <person name="Yates T.B."/>
            <person name="Jawdy S."/>
            <person name="Cereghino C."/>
            <person name="Smart L.B."/>
            <person name="Muchero W."/>
        </authorList>
    </citation>
    <scope>NUCLEOTIDE SEQUENCE</scope>
    <source>
        <tissue evidence="1">Shoot tip</tissue>
    </source>
</reference>
<dbReference type="EMBL" id="JAPFFK010000271">
    <property type="protein sequence ID" value="KAJ6676041.1"/>
    <property type="molecule type" value="Genomic_DNA"/>
</dbReference>
<dbReference type="Proteomes" id="UP001151532">
    <property type="component" value="Unassembled WGS sequence"/>
</dbReference>
<proteinExistence type="predicted"/>
<keyword evidence="2" id="KW-1185">Reference proteome</keyword>